<evidence type="ECO:0000313" key="2">
    <source>
        <dbReference type="Proteomes" id="UP000807769"/>
    </source>
</evidence>
<dbReference type="PANTHER" id="PTHR34706">
    <property type="entry name" value="SLR1338 PROTEIN"/>
    <property type="match status" value="1"/>
</dbReference>
<name>A0A9P7EBT9_9AGAM</name>
<reference evidence="1" key="1">
    <citation type="journal article" date="2020" name="New Phytol.">
        <title>Comparative genomics reveals dynamic genome evolution in host specialist ectomycorrhizal fungi.</title>
        <authorList>
            <person name="Lofgren L.A."/>
            <person name="Nguyen N.H."/>
            <person name="Vilgalys R."/>
            <person name="Ruytinx J."/>
            <person name="Liao H.L."/>
            <person name="Branco S."/>
            <person name="Kuo A."/>
            <person name="LaButti K."/>
            <person name="Lipzen A."/>
            <person name="Andreopoulos W."/>
            <person name="Pangilinan J."/>
            <person name="Riley R."/>
            <person name="Hundley H."/>
            <person name="Na H."/>
            <person name="Barry K."/>
            <person name="Grigoriev I.V."/>
            <person name="Stajich J.E."/>
            <person name="Kennedy P.G."/>
        </authorList>
    </citation>
    <scope>NUCLEOTIDE SEQUENCE</scope>
    <source>
        <strain evidence="1">MN1</strain>
    </source>
</reference>
<proteinExistence type="predicted"/>
<accession>A0A9P7EBT9</accession>
<evidence type="ECO:0008006" key="3">
    <source>
        <dbReference type="Google" id="ProtNLM"/>
    </source>
</evidence>
<dbReference type="InterPro" id="IPR036465">
    <property type="entry name" value="vWFA_dom_sf"/>
</dbReference>
<dbReference type="GeneID" id="64636602"/>
<dbReference type="Proteomes" id="UP000807769">
    <property type="component" value="Unassembled WGS sequence"/>
</dbReference>
<dbReference type="OrthoDB" id="2142040at2759"/>
<organism evidence="1 2">
    <name type="scientific">Suillus subaureus</name>
    <dbReference type="NCBI Taxonomy" id="48587"/>
    <lineage>
        <taxon>Eukaryota</taxon>
        <taxon>Fungi</taxon>
        <taxon>Dikarya</taxon>
        <taxon>Basidiomycota</taxon>
        <taxon>Agaricomycotina</taxon>
        <taxon>Agaricomycetes</taxon>
        <taxon>Agaricomycetidae</taxon>
        <taxon>Boletales</taxon>
        <taxon>Suillineae</taxon>
        <taxon>Suillaceae</taxon>
        <taxon>Suillus</taxon>
    </lineage>
</organism>
<keyword evidence="2" id="KW-1185">Reference proteome</keyword>
<dbReference type="RefSeq" id="XP_041193025.1">
    <property type="nucleotide sequence ID" value="XM_041342586.1"/>
</dbReference>
<dbReference type="SUPFAM" id="SSF53300">
    <property type="entry name" value="vWA-like"/>
    <property type="match status" value="1"/>
</dbReference>
<dbReference type="InterPro" id="IPR006616">
    <property type="entry name" value="DM9_repeat"/>
</dbReference>
<sequence length="532" mass="58332">MYRQNSFNTNAPRSPSLSQRKLVAEYRPSSPLVGGSPVGTTETQQTVITKTSWLDSARENTHNFKLHGSSPFVGGSPVGTTETHTMITKTSWLDSARESTNNFKLHGSPVPLVWVLVEDHVIPPNAVPFGEDKNGLPLYIARALLEGGLYLGKTGTHLQHALISYSGREHQITKYEVLVCASQLRWGLATYESAGSLSQGTVVLAQQNQQLLQSQRGSAAWTAQAGGFAQHRGMPGGFVAQPGPPAGFAAHTGYTNVREATSAQETRRINNSRETSSLIETTLFVDDIPRFIPNLAEMEDRLKLKKLADYKTVVLIDDSISMAEEQSWTLVREALAGIADLATQYGSQGIDLHFLHHEHFHQNIKTSQEVQHIFNQTAPNGPETPTAAKLEELINFYLPLVERKFPQHSPIDIIVITDGVATDQQTLPEVIVSAAHRLERSQVPEEMFGIQFVQIGTDAEAASALRALDDHLAKQYKIRDIVDTTPYDPQQGAFNTDYMLKILLGGVNKVLDNGGPVPSELLSPLTVPHGSR</sequence>
<gene>
    <name evidence="1" type="ORF">BJ212DRAFT_188260</name>
</gene>
<protein>
    <recommendedName>
        <fullName evidence="3">VWFA domain-containing protein</fullName>
    </recommendedName>
</protein>
<dbReference type="EMBL" id="JABBWG010000016">
    <property type="protein sequence ID" value="KAG1816352.1"/>
    <property type="molecule type" value="Genomic_DNA"/>
</dbReference>
<comment type="caution">
    <text evidence="1">The sequence shown here is derived from an EMBL/GenBank/DDBJ whole genome shotgun (WGS) entry which is preliminary data.</text>
</comment>
<dbReference type="Pfam" id="PF11901">
    <property type="entry name" value="DM9"/>
    <property type="match status" value="1"/>
</dbReference>
<evidence type="ECO:0000313" key="1">
    <source>
        <dbReference type="EMBL" id="KAG1816352.1"/>
    </source>
</evidence>
<dbReference type="AlphaFoldDB" id="A0A9P7EBT9"/>
<dbReference type="SMART" id="SM00696">
    <property type="entry name" value="DM9"/>
    <property type="match status" value="1"/>
</dbReference>
<dbReference type="PANTHER" id="PTHR34706:SF1">
    <property type="entry name" value="VWFA DOMAIN-CONTAINING PROTEIN"/>
    <property type="match status" value="1"/>
</dbReference>